<evidence type="ECO:0000256" key="5">
    <source>
        <dbReference type="ARBA" id="ARBA00022741"/>
    </source>
</evidence>
<dbReference type="EC" id="2.7.13.3" evidence="2"/>
<organism evidence="11 12">
    <name type="scientific">Shewanella morhuae</name>
    <dbReference type="NCBI Taxonomy" id="365591"/>
    <lineage>
        <taxon>Bacteria</taxon>
        <taxon>Pseudomonadati</taxon>
        <taxon>Pseudomonadota</taxon>
        <taxon>Gammaproteobacteria</taxon>
        <taxon>Alteromonadales</taxon>
        <taxon>Shewanellaceae</taxon>
        <taxon>Shewanella</taxon>
    </lineage>
</organism>
<dbReference type="PROSITE" id="PS50109">
    <property type="entry name" value="HIS_KIN"/>
    <property type="match status" value="1"/>
</dbReference>
<evidence type="ECO:0000256" key="3">
    <source>
        <dbReference type="ARBA" id="ARBA00022553"/>
    </source>
</evidence>
<evidence type="ECO:0000256" key="9">
    <source>
        <dbReference type="SAM" id="Phobius"/>
    </source>
</evidence>
<dbReference type="Pfam" id="PF02518">
    <property type="entry name" value="HATPase_c"/>
    <property type="match status" value="1"/>
</dbReference>
<dbReference type="InterPro" id="IPR003661">
    <property type="entry name" value="HisK_dim/P_dom"/>
</dbReference>
<feature type="domain" description="Histidine kinase" evidence="10">
    <location>
        <begin position="391"/>
        <end position="615"/>
    </location>
</feature>
<evidence type="ECO:0000256" key="4">
    <source>
        <dbReference type="ARBA" id="ARBA00022679"/>
    </source>
</evidence>
<evidence type="ECO:0000259" key="10">
    <source>
        <dbReference type="PROSITE" id="PS50109"/>
    </source>
</evidence>
<keyword evidence="7" id="KW-0067">ATP-binding</keyword>
<dbReference type="Gene3D" id="3.30.565.10">
    <property type="entry name" value="Histidine kinase-like ATPase, C-terminal domain"/>
    <property type="match status" value="1"/>
</dbReference>
<dbReference type="GO" id="GO:0000155">
    <property type="term" value="F:phosphorelay sensor kinase activity"/>
    <property type="evidence" value="ECO:0007669"/>
    <property type="project" value="InterPro"/>
</dbReference>
<evidence type="ECO:0000256" key="2">
    <source>
        <dbReference type="ARBA" id="ARBA00012438"/>
    </source>
</evidence>
<dbReference type="InterPro" id="IPR005467">
    <property type="entry name" value="His_kinase_dom"/>
</dbReference>
<keyword evidence="9" id="KW-0472">Membrane</keyword>
<evidence type="ECO:0000256" key="6">
    <source>
        <dbReference type="ARBA" id="ARBA00022777"/>
    </source>
</evidence>
<dbReference type="SMART" id="SM00387">
    <property type="entry name" value="HATPase_c"/>
    <property type="match status" value="1"/>
</dbReference>
<dbReference type="PANTHER" id="PTHR43065">
    <property type="entry name" value="SENSOR HISTIDINE KINASE"/>
    <property type="match status" value="1"/>
</dbReference>
<keyword evidence="3" id="KW-0597">Phosphoprotein</keyword>
<keyword evidence="9" id="KW-0812">Transmembrane</keyword>
<dbReference type="InterPro" id="IPR036890">
    <property type="entry name" value="HATPase_C_sf"/>
</dbReference>
<keyword evidence="5" id="KW-0547">Nucleotide-binding</keyword>
<keyword evidence="8" id="KW-0902">Two-component regulatory system</keyword>
<evidence type="ECO:0000313" key="12">
    <source>
        <dbReference type="Proteomes" id="UP000255061"/>
    </source>
</evidence>
<evidence type="ECO:0000313" key="11">
    <source>
        <dbReference type="EMBL" id="SUI92601.1"/>
    </source>
</evidence>
<feature type="transmembrane region" description="Helical" evidence="9">
    <location>
        <begin position="333"/>
        <end position="351"/>
    </location>
</feature>
<dbReference type="GO" id="GO:0005524">
    <property type="term" value="F:ATP binding"/>
    <property type="evidence" value="ECO:0007669"/>
    <property type="project" value="UniProtKB-KW"/>
</dbReference>
<dbReference type="Proteomes" id="UP000255061">
    <property type="component" value="Unassembled WGS sequence"/>
</dbReference>
<comment type="catalytic activity">
    <reaction evidence="1">
        <text>ATP + protein L-histidine = ADP + protein N-phospho-L-histidine.</text>
        <dbReference type="EC" id="2.7.13.3"/>
    </reaction>
</comment>
<dbReference type="SUPFAM" id="SSF53850">
    <property type="entry name" value="Periplasmic binding protein-like II"/>
    <property type="match status" value="1"/>
</dbReference>
<dbReference type="AlphaFoldDB" id="A0A380B4Q3"/>
<keyword evidence="9" id="KW-1133">Transmembrane helix</keyword>
<dbReference type="SMART" id="SM00388">
    <property type="entry name" value="HisKA"/>
    <property type="match status" value="1"/>
</dbReference>
<evidence type="ECO:0000256" key="8">
    <source>
        <dbReference type="ARBA" id="ARBA00023012"/>
    </source>
</evidence>
<sequence>MKKHELLQRVSLFSTLGYWLLLCLSGLALYHPSVSIADEALKEHQFRVGVLANHGVLQAKQRWQPMMDYLSEQVPNSHFEVVPVDFNGMRSQLLSNDLQFIVTNPGQYLHLSNHFPLSWLATMKSRKHQGSTFTIGATIIVRADSPIRTLQDLRGRNVVASDPQALGGYQAAMGLLYKMGFLSEEFFGQVRFLGFPLEPLVYQVRDGNADAAIVPFCTLEEMIETGLVNQADYRVIHPNTPAGYDCEVSTQLYPNWSFAAADTVPPQLTMAITRALFDLPVDHMAAITADTLGWTAPISQLKVIELFKELQLQRGSPPLYQTVHKWMAKNKEWGIALLLIFIISTIYHLWLEYKFRQKSEFLLNTERQLKDKALQLERLQSAAILGEIGAGLAHELNQPIAAITQYSEGAMLQLERLGQDNPELYDVLGKINVQSIRAGAVVHRIRGLLKRRQAKAEPLNIVLVVKEALALLRRELDRAQIHAHVNVHGEPFELMGDSVGLSQMWVNLIKNSLDALELCSDHRMRKLWIEIYYQPHKIKVLVIDNGEGLQGQASELMASFASTKDEGLGLGLAICKDVVTRHHGSIQIENCQDCSSEVTLPWQQGCVVTVVLPKG</sequence>
<proteinExistence type="predicted"/>
<accession>A0A380B4Q3</accession>
<gene>
    <name evidence="11" type="primary">dctB_2</name>
    <name evidence="11" type="ORF">NCTC10736_03548</name>
</gene>
<dbReference type="CDD" id="cd00082">
    <property type="entry name" value="HisKA"/>
    <property type="match status" value="1"/>
</dbReference>
<evidence type="ECO:0000256" key="7">
    <source>
        <dbReference type="ARBA" id="ARBA00022840"/>
    </source>
</evidence>
<dbReference type="Gene3D" id="3.40.190.10">
    <property type="entry name" value="Periplasmic binding protein-like II"/>
    <property type="match status" value="2"/>
</dbReference>
<evidence type="ECO:0000256" key="1">
    <source>
        <dbReference type="ARBA" id="ARBA00000085"/>
    </source>
</evidence>
<keyword evidence="6" id="KW-0418">Kinase</keyword>
<dbReference type="SUPFAM" id="SSF47384">
    <property type="entry name" value="Homodimeric domain of signal transducing histidine kinase"/>
    <property type="match status" value="1"/>
</dbReference>
<dbReference type="EMBL" id="UGYV01000001">
    <property type="protein sequence ID" value="SUI92601.1"/>
    <property type="molecule type" value="Genomic_DNA"/>
</dbReference>
<dbReference type="PRINTS" id="PR00344">
    <property type="entry name" value="BCTRLSENSOR"/>
</dbReference>
<dbReference type="InterPro" id="IPR004358">
    <property type="entry name" value="Sig_transdc_His_kin-like_C"/>
</dbReference>
<dbReference type="Pfam" id="PF12974">
    <property type="entry name" value="Phosphonate-bd"/>
    <property type="match status" value="1"/>
</dbReference>
<dbReference type="SUPFAM" id="SSF55874">
    <property type="entry name" value="ATPase domain of HSP90 chaperone/DNA topoisomerase II/histidine kinase"/>
    <property type="match status" value="1"/>
</dbReference>
<reference evidence="11 12" key="1">
    <citation type="submission" date="2018-06" db="EMBL/GenBank/DDBJ databases">
        <authorList>
            <consortium name="Pathogen Informatics"/>
            <person name="Doyle S."/>
        </authorList>
    </citation>
    <scope>NUCLEOTIDE SEQUENCE [LARGE SCALE GENOMIC DNA]</scope>
    <source>
        <strain evidence="11 12">NCTC10736</strain>
    </source>
</reference>
<protein>
    <recommendedName>
        <fullName evidence="2">histidine kinase</fullName>
        <ecNumber evidence="2">2.7.13.3</ecNumber>
    </recommendedName>
</protein>
<dbReference type="RefSeq" id="WP_115406891.1">
    <property type="nucleotide sequence ID" value="NZ_UGYV01000001.1"/>
</dbReference>
<dbReference type="PANTHER" id="PTHR43065:SF10">
    <property type="entry name" value="PEROXIDE STRESS-ACTIVATED HISTIDINE KINASE MAK3"/>
    <property type="match status" value="1"/>
</dbReference>
<dbReference type="InterPro" id="IPR003594">
    <property type="entry name" value="HATPase_dom"/>
</dbReference>
<keyword evidence="4 11" id="KW-0808">Transferase</keyword>
<dbReference type="Gene3D" id="1.10.287.130">
    <property type="match status" value="1"/>
</dbReference>
<name>A0A380B4Q3_9GAMM</name>
<dbReference type="InterPro" id="IPR036097">
    <property type="entry name" value="HisK_dim/P_sf"/>
</dbReference>